<dbReference type="SUPFAM" id="SSF53335">
    <property type="entry name" value="S-adenosyl-L-methionine-dependent methyltransferases"/>
    <property type="match status" value="1"/>
</dbReference>
<evidence type="ECO:0000256" key="3">
    <source>
        <dbReference type="ARBA" id="ARBA00022679"/>
    </source>
</evidence>
<dbReference type="InterPro" id="IPR001091">
    <property type="entry name" value="RM_Methyltransferase"/>
</dbReference>
<accession>E8N6C2</accession>
<dbReference type="Pfam" id="PF01555">
    <property type="entry name" value="N6_N4_Mtase"/>
    <property type="match status" value="1"/>
</dbReference>
<dbReference type="EC" id="2.1.1.-" evidence="4"/>
<dbReference type="Gene3D" id="3.40.50.150">
    <property type="entry name" value="Vaccinia Virus protein VP39"/>
    <property type="match status" value="1"/>
</dbReference>
<dbReference type="EMBL" id="AP012029">
    <property type="protein sequence ID" value="BAJ63986.1"/>
    <property type="molecule type" value="Genomic_DNA"/>
</dbReference>
<dbReference type="eggNOG" id="COG2189">
    <property type="taxonomic scope" value="Bacteria"/>
</dbReference>
<keyword evidence="3" id="KW-0808">Transferase</keyword>
<name>E8N6C2_ANATU</name>
<dbReference type="PRINTS" id="PR00508">
    <property type="entry name" value="S21N4MTFRASE"/>
</dbReference>
<dbReference type="GO" id="GO:0005737">
    <property type="term" value="C:cytoplasm"/>
    <property type="evidence" value="ECO:0007669"/>
    <property type="project" value="TreeGrafter"/>
</dbReference>
<dbReference type="PANTHER" id="PTHR13370:SF3">
    <property type="entry name" value="TRNA (GUANINE(10)-N2)-METHYLTRANSFERASE HOMOLOG"/>
    <property type="match status" value="1"/>
</dbReference>
<dbReference type="PROSITE" id="PS00092">
    <property type="entry name" value="N6_MTASE"/>
    <property type="match status" value="1"/>
</dbReference>
<reference evidence="6 7" key="1">
    <citation type="submission" date="2010-12" db="EMBL/GenBank/DDBJ databases">
        <title>Whole genome sequence of Anaerolinea thermophila UNI-1.</title>
        <authorList>
            <person name="Narita-Yamada S."/>
            <person name="Kishi E."/>
            <person name="Watanabe Y."/>
            <person name="Takasaki K."/>
            <person name="Ankai A."/>
            <person name="Oguchi A."/>
            <person name="Fukui S."/>
            <person name="Takahashi M."/>
            <person name="Yashiro I."/>
            <person name="Hosoyama A."/>
            <person name="Sekiguchi Y."/>
            <person name="Hanada S."/>
            <person name="Fujita N."/>
        </authorList>
    </citation>
    <scope>NUCLEOTIDE SEQUENCE [LARGE SCALE GENOMIC DNA]</scope>
    <source>
        <strain evidence="7">DSM 14523 / JCM 11388 / NBRC 100420 / UNI-1</strain>
    </source>
</reference>
<keyword evidence="7" id="KW-1185">Reference proteome</keyword>
<dbReference type="OrthoDB" id="9800801at2"/>
<evidence type="ECO:0000256" key="1">
    <source>
        <dbReference type="ARBA" id="ARBA00006594"/>
    </source>
</evidence>
<evidence type="ECO:0000313" key="6">
    <source>
        <dbReference type="EMBL" id="BAJ63986.1"/>
    </source>
</evidence>
<dbReference type="InParanoid" id="E8N6C2"/>
<evidence type="ECO:0000259" key="5">
    <source>
        <dbReference type="Pfam" id="PF01555"/>
    </source>
</evidence>
<dbReference type="REBASE" id="32156">
    <property type="entry name" value="M.AthUNI1ORF19600P"/>
</dbReference>
<keyword evidence="2 6" id="KW-0489">Methyltransferase</keyword>
<dbReference type="InterPro" id="IPR002052">
    <property type="entry name" value="DNA_methylase_N6_adenine_CS"/>
</dbReference>
<dbReference type="STRING" id="926569.ANT_19600"/>
<dbReference type="RefSeq" id="WP_013560359.1">
    <property type="nucleotide sequence ID" value="NC_014960.1"/>
</dbReference>
<dbReference type="Proteomes" id="UP000008922">
    <property type="component" value="Chromosome"/>
</dbReference>
<gene>
    <name evidence="6" type="ordered locus">ANT_19600</name>
</gene>
<protein>
    <recommendedName>
        <fullName evidence="4">Methyltransferase</fullName>
        <ecNumber evidence="4">2.1.1.-</ecNumber>
    </recommendedName>
</protein>
<evidence type="ECO:0000256" key="2">
    <source>
        <dbReference type="ARBA" id="ARBA00022603"/>
    </source>
</evidence>
<comment type="similarity">
    <text evidence="1 4">Belongs to the N(4)/N(6)-methyltransferase family.</text>
</comment>
<dbReference type="InterPro" id="IPR002941">
    <property type="entry name" value="DNA_methylase_N4/N6"/>
</dbReference>
<dbReference type="AlphaFoldDB" id="E8N6C2"/>
<dbReference type="PANTHER" id="PTHR13370">
    <property type="entry name" value="RNA METHYLASE-RELATED"/>
    <property type="match status" value="1"/>
</dbReference>
<organism evidence="6 7">
    <name type="scientific">Anaerolinea thermophila (strain DSM 14523 / JCM 11388 / NBRC 100420 / UNI-1)</name>
    <dbReference type="NCBI Taxonomy" id="926569"/>
    <lineage>
        <taxon>Bacteria</taxon>
        <taxon>Bacillati</taxon>
        <taxon>Chloroflexota</taxon>
        <taxon>Anaerolineae</taxon>
        <taxon>Anaerolineales</taxon>
        <taxon>Anaerolineaceae</taxon>
        <taxon>Anaerolinea</taxon>
    </lineage>
</organism>
<dbReference type="GO" id="GO:0009007">
    <property type="term" value="F:site-specific DNA-methyltransferase (adenine-specific) activity"/>
    <property type="evidence" value="ECO:0007669"/>
    <property type="project" value="TreeGrafter"/>
</dbReference>
<dbReference type="GO" id="GO:0003677">
    <property type="term" value="F:DNA binding"/>
    <property type="evidence" value="ECO:0007669"/>
    <property type="project" value="InterPro"/>
</dbReference>
<evidence type="ECO:0000313" key="7">
    <source>
        <dbReference type="Proteomes" id="UP000008922"/>
    </source>
</evidence>
<dbReference type="KEGG" id="atm:ANT_19600"/>
<dbReference type="GO" id="GO:0032259">
    <property type="term" value="P:methylation"/>
    <property type="evidence" value="ECO:0007669"/>
    <property type="project" value="UniProtKB-KW"/>
</dbReference>
<evidence type="ECO:0000256" key="4">
    <source>
        <dbReference type="RuleBase" id="RU362026"/>
    </source>
</evidence>
<dbReference type="InterPro" id="IPR029063">
    <property type="entry name" value="SAM-dependent_MTases_sf"/>
</dbReference>
<dbReference type="GO" id="GO:0008170">
    <property type="term" value="F:N-methyltransferase activity"/>
    <property type="evidence" value="ECO:0007669"/>
    <property type="project" value="InterPro"/>
</dbReference>
<dbReference type="HOGENOM" id="CLU_024927_5_1_0"/>
<sequence>MDEFDPTLPLNQILQGDCRQILPSLPDQSIDLIFADPPYNLQLQQDLYRPDRSRVDAVNDSWDQFTSFAEYDEFSRSWLTECRRVLKDDGAIWVIGTYHNIFRLGTILQDLGFWILNDVVWIKSNPMPNFRGVRFTNAHETLIWAVKSRRANYTFNHHAMKALNEDLQMRSDWYIPICSGTERIRIHGKKVHSTQKPEALLYRIILATTRPGDVILDPFFGTGTTGAVARRLGRNWIGIEKEPRYIELARQRIEQIEPYPQQALALPVRSRKSRLPFGRLVEQNLVQPGQILFFDRNPEIRAVVLSDGHLSVNGWKGSIHMTAEKICGHPTNGWERWFFLDEQGIFQPISILRQKYLSNVSIENDMQG</sequence>
<feature type="domain" description="DNA methylase N-4/N-6" evidence="5">
    <location>
        <begin position="30"/>
        <end position="250"/>
    </location>
</feature>
<proteinExistence type="inferred from homology"/>